<feature type="transmembrane region" description="Helical" evidence="2">
    <location>
        <begin position="69"/>
        <end position="91"/>
    </location>
</feature>
<name>A0ABP9RGY9_9ACTN</name>
<keyword evidence="2" id="KW-1133">Transmembrane helix</keyword>
<gene>
    <name evidence="3" type="ORF">GCM10023322_00910</name>
</gene>
<sequence length="244" mass="24428">MSFAAPVAPGAQRRPGAVTAAGYALYLVAVLLVINAVLPLPSSGKVADALRQAYANSTNPTPDSVATGYRVGIVAATIVTIILAVGVAILAAFDLRGSRVSRIITWVAAGLGVLCLGCGLGGGLTGEISSTSTTSGGVSTDTVNRLVKQAQPGWVRPTSTTLSVIGLLALILVIILLALPSSHPFFRGRGPGTPGGGDPAYPNLAYPPVPGPGPYPQPPIAPDAPPAHPGHTPPADQPPAPPTP</sequence>
<reference evidence="4" key="1">
    <citation type="journal article" date="2019" name="Int. J. Syst. Evol. Microbiol.">
        <title>The Global Catalogue of Microorganisms (GCM) 10K type strain sequencing project: providing services to taxonomists for standard genome sequencing and annotation.</title>
        <authorList>
            <consortium name="The Broad Institute Genomics Platform"/>
            <consortium name="The Broad Institute Genome Sequencing Center for Infectious Disease"/>
            <person name="Wu L."/>
            <person name="Ma J."/>
        </authorList>
    </citation>
    <scope>NUCLEOTIDE SEQUENCE [LARGE SCALE GENOMIC DNA]</scope>
    <source>
        <strain evidence="4">JCM 18304</strain>
    </source>
</reference>
<dbReference type="Proteomes" id="UP001501570">
    <property type="component" value="Unassembled WGS sequence"/>
</dbReference>
<feature type="transmembrane region" description="Helical" evidence="2">
    <location>
        <begin position="20"/>
        <end position="38"/>
    </location>
</feature>
<proteinExistence type="predicted"/>
<accession>A0ABP9RGY9</accession>
<feature type="compositionally biased region" description="Gly residues" evidence="1">
    <location>
        <begin position="189"/>
        <end position="198"/>
    </location>
</feature>
<keyword evidence="2" id="KW-0472">Membrane</keyword>
<keyword evidence="2" id="KW-0812">Transmembrane</keyword>
<evidence type="ECO:0000256" key="2">
    <source>
        <dbReference type="SAM" id="Phobius"/>
    </source>
</evidence>
<evidence type="ECO:0000256" key="1">
    <source>
        <dbReference type="SAM" id="MobiDB-lite"/>
    </source>
</evidence>
<feature type="transmembrane region" description="Helical" evidence="2">
    <location>
        <begin position="161"/>
        <end position="179"/>
    </location>
</feature>
<keyword evidence="4" id="KW-1185">Reference proteome</keyword>
<protein>
    <submittedName>
        <fullName evidence="3">Uncharacterized protein</fullName>
    </submittedName>
</protein>
<comment type="caution">
    <text evidence="3">The sequence shown here is derived from an EMBL/GenBank/DDBJ whole genome shotgun (WGS) entry which is preliminary data.</text>
</comment>
<evidence type="ECO:0000313" key="3">
    <source>
        <dbReference type="EMBL" id="GAA5177098.1"/>
    </source>
</evidence>
<evidence type="ECO:0000313" key="4">
    <source>
        <dbReference type="Proteomes" id="UP001501570"/>
    </source>
</evidence>
<dbReference type="RefSeq" id="WP_345625029.1">
    <property type="nucleotide sequence ID" value="NZ_BAABJQ010000001.1"/>
</dbReference>
<dbReference type="EMBL" id="BAABJQ010000001">
    <property type="protein sequence ID" value="GAA5177098.1"/>
    <property type="molecule type" value="Genomic_DNA"/>
</dbReference>
<feature type="transmembrane region" description="Helical" evidence="2">
    <location>
        <begin position="103"/>
        <end position="124"/>
    </location>
</feature>
<feature type="region of interest" description="Disordered" evidence="1">
    <location>
        <begin position="189"/>
        <end position="244"/>
    </location>
</feature>
<feature type="compositionally biased region" description="Pro residues" evidence="1">
    <location>
        <begin position="205"/>
        <end position="244"/>
    </location>
</feature>
<organism evidence="3 4">
    <name type="scientific">Rugosimonospora acidiphila</name>
    <dbReference type="NCBI Taxonomy" id="556531"/>
    <lineage>
        <taxon>Bacteria</taxon>
        <taxon>Bacillati</taxon>
        <taxon>Actinomycetota</taxon>
        <taxon>Actinomycetes</taxon>
        <taxon>Micromonosporales</taxon>
        <taxon>Micromonosporaceae</taxon>
        <taxon>Rugosimonospora</taxon>
    </lineage>
</organism>